<dbReference type="InterPro" id="IPR012910">
    <property type="entry name" value="Plug_dom"/>
</dbReference>
<keyword evidence="2 4" id="KW-0472">Membrane</keyword>
<dbReference type="Pfam" id="PF07660">
    <property type="entry name" value="STN"/>
    <property type="match status" value="1"/>
</dbReference>
<keyword evidence="4" id="KW-0812">Transmembrane</keyword>
<dbReference type="FunFam" id="2.170.130.10:FF:000003">
    <property type="entry name" value="SusC/RagA family TonB-linked outer membrane protein"/>
    <property type="match status" value="1"/>
</dbReference>
<keyword evidence="3 4" id="KW-0998">Cell outer membrane</keyword>
<reference evidence="6 7" key="1">
    <citation type="submission" date="2018-08" db="EMBL/GenBank/DDBJ databases">
        <title>Pallidiluteibacterium maritimus gen. nov., sp. nov., isolated from coastal sediment.</title>
        <authorList>
            <person name="Zhou L.Y."/>
        </authorList>
    </citation>
    <scope>NUCLEOTIDE SEQUENCE [LARGE SCALE GENOMIC DNA]</scope>
    <source>
        <strain evidence="6 7">XSD2</strain>
    </source>
</reference>
<dbReference type="PROSITE" id="PS52016">
    <property type="entry name" value="TONB_DEPENDENT_REC_3"/>
    <property type="match status" value="1"/>
</dbReference>
<dbReference type="NCBIfam" id="TIGR04057">
    <property type="entry name" value="SusC_RagA_signa"/>
    <property type="match status" value="1"/>
</dbReference>
<dbReference type="Pfam" id="PF13715">
    <property type="entry name" value="CarbopepD_reg_2"/>
    <property type="match status" value="1"/>
</dbReference>
<keyword evidence="4" id="KW-1134">Transmembrane beta strand</keyword>
<dbReference type="InterPro" id="IPR023997">
    <property type="entry name" value="TonB-dep_OMP_SusC/RagA_CS"/>
</dbReference>
<dbReference type="FunFam" id="2.60.40.1120:FF:000003">
    <property type="entry name" value="Outer membrane protein Omp121"/>
    <property type="match status" value="1"/>
</dbReference>
<evidence type="ECO:0000313" key="6">
    <source>
        <dbReference type="EMBL" id="RIJ49959.1"/>
    </source>
</evidence>
<keyword evidence="7" id="KW-1185">Reference proteome</keyword>
<evidence type="ECO:0000259" key="5">
    <source>
        <dbReference type="SMART" id="SM00965"/>
    </source>
</evidence>
<name>A0A399T4E1_9BACT</name>
<sequence>MNKIDAKVLNKRSLLKNNIRRMKLLAICLILGLQFSYGENSYSQTTSISINAVGKTVKEVLNEISKKTEFVFIYQDEALDLERRVTANFSGEKVDAILNSLFTDTNNTYVISGRQIYISKKQPIPGDEEPSKQTQKITGRITDTNGELLVGVNIVIKGTTNGTISDIDGNFTLNAVPGQTLVISFIGFKKQEILVSEQTQLSIVLEEDQTQLGDVVVVGYGNQKKASVIGSVQSIKATELKVPSTQLSTSFAGRVAGLIAVQRSGQPGADGANFWIRGISTFGGTTTPLIILDGVQISSGDLNNIDPEIIESFSVLKDATATALYGTLGANGVMIITTKNGRDLDKPKINVRIENSIAAPTYKVNLADGVTYMNMYNEAQKNPSSTSFIPYSQEKINGTIAGNNPTLYPDVNWYDELFNDYQTTQKAIINITGGSSKVDYFSSLSGSHESGMLKSRSKDFFSYSNNISLWRYNFQNNLRYYPTKTTTVGLRLNVQLRDENSPYRSAGDLFNNVIYSNPVDFPILFPTDDPRNLSSTTDHLMWGGKASSNDRRINPLAEMVRGYNSDFQSTVIAALQLDQKLDFITNGLNFSGLVSFKNWSRTHISRSSNYNQYYLGNIYYNGEGDISEYDLVRTTGSPVSTVLDIDGDNSFGRGDRTMYIQGQLNYSKVIDDVHSLGAMILYNQNEFNINTPGTLKESLPKRKQGIAGRVTYGYANRYMAEFNFGYNGSENFAKGHRYGFFPSVALGYNISEEAFWESIKPVISHMKIRGSWGQVGNDQTDDARFLYLADIDLQSDDAKYTTGIDQNYSQSGPVYKRYQNSDLSWEIGTKTNIGVDLQLFDSFEIVFDVFKERRENIFMERQSIPNFFGASGTAIYGNLGEVENKGFDGAVNYNKQVNPDLFVSVKGTFSFAKNKILSYDEPAYLLYPGNSRVGHSINQPLLYTAERLFIDDAEVANSPDQLIGGFISGGDIKYTDIPDINGETDGQIDQNDRQYMGHPTVPELVYGLGTSLQYKKWDFSVFFQGVARTSLVMSGFHPFGTSYTRNVLQFVADDYWSESNQDIYARYPRLSIADNANNTAASTYWLRDASFLKLKNLEFGYSHKFMRFYLSGTNLLTFSKFKEWDPEMGGGSGLKYPTMRVVNLGVQFTL</sequence>
<comment type="subcellular location">
    <subcellularLocation>
        <location evidence="4">Cell outer membrane</location>
        <topology evidence="4">Multi-pass membrane protein</topology>
    </subcellularLocation>
</comment>
<dbReference type="GO" id="GO:0009279">
    <property type="term" value="C:cell outer membrane"/>
    <property type="evidence" value="ECO:0007669"/>
    <property type="project" value="UniProtKB-SubCell"/>
</dbReference>
<dbReference type="Gene3D" id="2.60.40.1120">
    <property type="entry name" value="Carboxypeptidase-like, regulatory domain"/>
    <property type="match status" value="1"/>
</dbReference>
<dbReference type="InterPro" id="IPR008969">
    <property type="entry name" value="CarboxyPept-like_regulatory"/>
</dbReference>
<evidence type="ECO:0000256" key="3">
    <source>
        <dbReference type="ARBA" id="ARBA00023237"/>
    </source>
</evidence>
<dbReference type="SUPFAM" id="SSF49464">
    <property type="entry name" value="Carboxypeptidase regulatory domain-like"/>
    <property type="match status" value="1"/>
</dbReference>
<dbReference type="InterPro" id="IPR039426">
    <property type="entry name" value="TonB-dep_rcpt-like"/>
</dbReference>
<evidence type="ECO:0000256" key="1">
    <source>
        <dbReference type="ARBA" id="ARBA00022448"/>
    </source>
</evidence>
<dbReference type="EMBL" id="QWGR01000002">
    <property type="protein sequence ID" value="RIJ49959.1"/>
    <property type="molecule type" value="Genomic_DNA"/>
</dbReference>
<evidence type="ECO:0000313" key="7">
    <source>
        <dbReference type="Proteomes" id="UP000265926"/>
    </source>
</evidence>
<dbReference type="Proteomes" id="UP000265926">
    <property type="component" value="Unassembled WGS sequence"/>
</dbReference>
<accession>A0A399T4E1</accession>
<evidence type="ECO:0000256" key="2">
    <source>
        <dbReference type="ARBA" id="ARBA00023136"/>
    </source>
</evidence>
<evidence type="ECO:0000256" key="4">
    <source>
        <dbReference type="PROSITE-ProRule" id="PRU01360"/>
    </source>
</evidence>
<feature type="domain" description="Secretin/TonB short N-terminal" evidence="5">
    <location>
        <begin position="70"/>
        <end position="121"/>
    </location>
</feature>
<dbReference type="Pfam" id="PF07715">
    <property type="entry name" value="Plug"/>
    <property type="match status" value="1"/>
</dbReference>
<keyword evidence="1 4" id="KW-0813">Transport</keyword>
<proteinExistence type="inferred from homology"/>
<dbReference type="InterPro" id="IPR023996">
    <property type="entry name" value="TonB-dep_OMP_SusC/RagA"/>
</dbReference>
<dbReference type="Gene3D" id="2.170.130.10">
    <property type="entry name" value="TonB-dependent receptor, plug domain"/>
    <property type="match status" value="1"/>
</dbReference>
<dbReference type="SUPFAM" id="SSF56935">
    <property type="entry name" value="Porins"/>
    <property type="match status" value="1"/>
</dbReference>
<comment type="caution">
    <text evidence="6">The sequence shown here is derived from an EMBL/GenBank/DDBJ whole genome shotgun (WGS) entry which is preliminary data.</text>
</comment>
<gene>
    <name evidence="6" type="ORF">D1614_04240</name>
</gene>
<dbReference type="InterPro" id="IPR011662">
    <property type="entry name" value="Secretin/TonB_short_N"/>
</dbReference>
<dbReference type="SMART" id="SM00965">
    <property type="entry name" value="STN"/>
    <property type="match status" value="1"/>
</dbReference>
<dbReference type="AlphaFoldDB" id="A0A399T4E1"/>
<dbReference type="InterPro" id="IPR037066">
    <property type="entry name" value="Plug_dom_sf"/>
</dbReference>
<organism evidence="6 7">
    <name type="scientific">Maribellus luteus</name>
    <dbReference type="NCBI Taxonomy" id="2305463"/>
    <lineage>
        <taxon>Bacteria</taxon>
        <taxon>Pseudomonadati</taxon>
        <taxon>Bacteroidota</taxon>
        <taxon>Bacteroidia</taxon>
        <taxon>Marinilabiliales</taxon>
        <taxon>Prolixibacteraceae</taxon>
        <taxon>Maribellus</taxon>
    </lineage>
</organism>
<dbReference type="NCBIfam" id="TIGR04056">
    <property type="entry name" value="OMP_RagA_SusC"/>
    <property type="match status" value="1"/>
</dbReference>
<dbReference type="OrthoDB" id="721000at2"/>
<protein>
    <submittedName>
        <fullName evidence="6">SusC/RagA family TonB-linked outer membrane protein</fullName>
    </submittedName>
</protein>
<comment type="similarity">
    <text evidence="4">Belongs to the TonB-dependent receptor family.</text>
</comment>